<dbReference type="EMBL" id="JABFBC010000001">
    <property type="protein sequence ID" value="NNU79949.1"/>
    <property type="molecule type" value="Genomic_DNA"/>
</dbReference>
<evidence type="ECO:0000313" key="2">
    <source>
        <dbReference type="EMBL" id="NNU79949.1"/>
    </source>
</evidence>
<evidence type="ECO:0000256" key="1">
    <source>
        <dbReference type="SAM" id="Coils"/>
    </source>
</evidence>
<protein>
    <submittedName>
        <fullName evidence="2">Uncharacterized protein</fullName>
    </submittedName>
</protein>
<reference evidence="2 3" key="1">
    <citation type="submission" date="2020-05" db="EMBL/GenBank/DDBJ databases">
        <title>Gimesia benthica sp. nov., a novel planctomycete isolated from a deep-sea water sample of the Northwest Indian Ocean.</title>
        <authorList>
            <person name="Wang J."/>
            <person name="Ruan C."/>
            <person name="Song L."/>
            <person name="Zhu Y."/>
            <person name="Li A."/>
            <person name="Zheng X."/>
            <person name="Wang L."/>
            <person name="Lu Z."/>
            <person name="Huang Y."/>
            <person name="Du W."/>
            <person name="Zhou Y."/>
            <person name="Huang L."/>
            <person name="Dai X."/>
        </authorList>
    </citation>
    <scope>NUCLEOTIDE SEQUENCE [LARGE SCALE GENOMIC DNA]</scope>
    <source>
        <strain evidence="2 3">YYQ-30</strain>
    </source>
</reference>
<dbReference type="PROSITE" id="PS51257">
    <property type="entry name" value="PROKAR_LIPOPROTEIN"/>
    <property type="match status" value="1"/>
</dbReference>
<comment type="caution">
    <text evidence="2">The sequence shown here is derived from an EMBL/GenBank/DDBJ whole genome shotgun (WGS) entry which is preliminary data.</text>
</comment>
<keyword evidence="3" id="KW-1185">Reference proteome</keyword>
<dbReference type="Proteomes" id="UP000572377">
    <property type="component" value="Unassembled WGS sequence"/>
</dbReference>
<name>A0A849L150_9RHOB</name>
<evidence type="ECO:0000313" key="3">
    <source>
        <dbReference type="Proteomes" id="UP000572377"/>
    </source>
</evidence>
<organism evidence="2 3">
    <name type="scientific">Halovulum dunhuangense</name>
    <dbReference type="NCBI Taxonomy" id="1505036"/>
    <lineage>
        <taxon>Bacteria</taxon>
        <taxon>Pseudomonadati</taxon>
        <taxon>Pseudomonadota</taxon>
        <taxon>Alphaproteobacteria</taxon>
        <taxon>Rhodobacterales</taxon>
        <taxon>Paracoccaceae</taxon>
        <taxon>Halovulum</taxon>
    </lineage>
</organism>
<proteinExistence type="predicted"/>
<accession>A0A849L150</accession>
<sequence length="133" mass="14448">MKTKILVGALCMVASGCTMSPYDQCMAEKRGDMASYDAEIREAREQIQEAEQNLSRGYTIFESEVNTTTIGQCKVDGVTIPCSQPAKQKVEVPVPISPAAEQARIDRNSAIMERAMSAKEGLALQCQGLSRSV</sequence>
<keyword evidence="1" id="KW-0175">Coiled coil</keyword>
<dbReference type="RefSeq" id="WP_171323328.1">
    <property type="nucleotide sequence ID" value="NZ_JABFBC010000001.1"/>
</dbReference>
<feature type="coiled-coil region" evidence="1">
    <location>
        <begin position="26"/>
        <end position="60"/>
    </location>
</feature>
<gene>
    <name evidence="2" type="ORF">HMH01_05800</name>
</gene>
<dbReference type="AlphaFoldDB" id="A0A849L150"/>